<comment type="caution">
    <text evidence="7">The sequence shown here is derived from an EMBL/GenBank/DDBJ whole genome shotgun (WGS) entry which is preliminary data.</text>
</comment>
<evidence type="ECO:0000313" key="7">
    <source>
        <dbReference type="EMBL" id="GEM36036.1"/>
    </source>
</evidence>
<evidence type="ECO:0000256" key="3">
    <source>
        <dbReference type="ARBA" id="ARBA00022989"/>
    </source>
</evidence>
<dbReference type="InterPro" id="IPR013525">
    <property type="entry name" value="ABC2_TM"/>
</dbReference>
<accession>A0A511M8L1</accession>
<feature type="transmembrane region" description="Helical" evidence="5">
    <location>
        <begin position="21"/>
        <end position="40"/>
    </location>
</feature>
<dbReference type="Pfam" id="PF12698">
    <property type="entry name" value="ABC2_membrane_3"/>
    <property type="match status" value="2"/>
</dbReference>
<evidence type="ECO:0000256" key="2">
    <source>
        <dbReference type="ARBA" id="ARBA00022692"/>
    </source>
</evidence>
<feature type="domain" description="ABC-2 type transporter transmembrane" evidence="6">
    <location>
        <begin position="29"/>
        <end position="165"/>
    </location>
</feature>
<evidence type="ECO:0000313" key="8">
    <source>
        <dbReference type="Proteomes" id="UP000321424"/>
    </source>
</evidence>
<gene>
    <name evidence="7" type="ORF">NN4_05550</name>
</gene>
<feature type="transmembrane region" description="Helical" evidence="5">
    <location>
        <begin position="484"/>
        <end position="512"/>
    </location>
</feature>
<feature type="transmembrane region" description="Helical" evidence="5">
    <location>
        <begin position="551"/>
        <end position="571"/>
    </location>
</feature>
<name>A0A511M8L1_9NOCA</name>
<dbReference type="Proteomes" id="UP000321424">
    <property type="component" value="Unassembled WGS sequence"/>
</dbReference>
<evidence type="ECO:0000256" key="5">
    <source>
        <dbReference type="SAM" id="Phobius"/>
    </source>
</evidence>
<evidence type="ECO:0000256" key="4">
    <source>
        <dbReference type="ARBA" id="ARBA00023136"/>
    </source>
</evidence>
<feature type="transmembrane region" description="Helical" evidence="5">
    <location>
        <begin position="613"/>
        <end position="630"/>
    </location>
</feature>
<dbReference type="AlphaFoldDB" id="A0A511M8L1"/>
<dbReference type="NCBIfam" id="TIGR03061">
    <property type="entry name" value="pip_yhgE_Nterm"/>
    <property type="match status" value="1"/>
</dbReference>
<dbReference type="PANTHER" id="PTHR43077:SF10">
    <property type="entry name" value="TRANSPORT PERMEASE PROTEIN"/>
    <property type="match status" value="1"/>
</dbReference>
<feature type="transmembrane region" description="Helical" evidence="5">
    <location>
        <begin position="452"/>
        <end position="472"/>
    </location>
</feature>
<feature type="domain" description="ABC-2 type transporter transmembrane" evidence="6">
    <location>
        <begin position="409"/>
        <end position="624"/>
    </location>
</feature>
<evidence type="ECO:0000256" key="1">
    <source>
        <dbReference type="ARBA" id="ARBA00004141"/>
    </source>
</evidence>
<dbReference type="OrthoDB" id="9811483at2"/>
<keyword evidence="8" id="KW-1185">Reference proteome</keyword>
<reference evidence="7 8" key="1">
    <citation type="submission" date="2019-07" db="EMBL/GenBank/DDBJ databases">
        <title>Whole genome shotgun sequence of Nocardia ninae NBRC 108245.</title>
        <authorList>
            <person name="Hosoyama A."/>
            <person name="Uohara A."/>
            <person name="Ohji S."/>
            <person name="Ichikawa N."/>
        </authorList>
    </citation>
    <scope>NUCLEOTIDE SEQUENCE [LARGE SCALE GENOMIC DNA]</scope>
    <source>
        <strain evidence="7 8">NBRC 108245</strain>
    </source>
</reference>
<dbReference type="NCBIfam" id="TIGR03062">
    <property type="entry name" value="pip_yhgE_Cterm"/>
    <property type="match status" value="1"/>
</dbReference>
<dbReference type="Gene3D" id="3.40.1710.10">
    <property type="entry name" value="abc type-2 transporter like domain"/>
    <property type="match status" value="1"/>
</dbReference>
<comment type="subcellular location">
    <subcellularLocation>
        <location evidence="1">Membrane</location>
        <topology evidence="1">Multi-pass membrane protein</topology>
    </subcellularLocation>
</comment>
<keyword evidence="4 5" id="KW-0472">Membrane</keyword>
<sequence>MKALRLALLEFRRFRGPLLRKLVPIGLALIPLLYGSLYLWSNWDPYGKTDQIPVAVVIEDQPVTANGQVVDAGKQFEQQLRATPKFQWHFVDRHAAEDGLVHGRFYFTITVPPDFSRKLISAEKPIPERATLGITLNDANNFIVGVVADVARSELQNQVNSAAHAAYAKAIYGDLTLVKQQLEVAATGVHALVDSSVLAQQGTAALAAGLDGSTAGTAQISDGVARLAQASNEVDTAVTQLVDTGTATLPTAAGALSNATGAAAQSLELVRGGADLVRQQADQGSADLRQLAVAHPELLLDPTFRQALDHVQAVGSTAGNVADTARQAHDAAAQASNQAGQLAGSVDVVRQNLRAAAAPLHALTAGASTVSGGAIQITNSLASLQASSRTLQTGADQLHSGATKVADTVDSALVKIPDTSPEQTAAAADVLGSPVGIVSHNLNPAGLYGRGLTPFFFAIALWVLGLLAYLFIQPLNQRAVASRISPWTVAVAGWLPVAGIAVAGGLILYGVVQVGLRLDPVRPIQTAGLMILAAAAFVAIDHFLRVAFGVVGEALSLVLLILQLTSCGGLYPIETTPAPFRIIHPFLPMTYLVDGLRVTISGGLTGNLLRDCVILLAFLLGSLACTALVVRRQRVWTINRLHPAVEV</sequence>
<dbReference type="GO" id="GO:0016020">
    <property type="term" value="C:membrane"/>
    <property type="evidence" value="ECO:0007669"/>
    <property type="project" value="UniProtKB-SubCell"/>
</dbReference>
<keyword evidence="3 5" id="KW-1133">Transmembrane helix</keyword>
<feature type="transmembrane region" description="Helical" evidence="5">
    <location>
        <begin position="524"/>
        <end position="544"/>
    </location>
</feature>
<dbReference type="PANTHER" id="PTHR43077">
    <property type="entry name" value="TRANSPORT PERMEASE YVFS-RELATED"/>
    <property type="match status" value="1"/>
</dbReference>
<dbReference type="InterPro" id="IPR051328">
    <property type="entry name" value="T7SS_ABC-Transporter"/>
</dbReference>
<dbReference type="InterPro" id="IPR017500">
    <property type="entry name" value="Phage_infect_YhgE_N"/>
</dbReference>
<evidence type="ECO:0000259" key="6">
    <source>
        <dbReference type="Pfam" id="PF12698"/>
    </source>
</evidence>
<organism evidence="7 8">
    <name type="scientific">Nocardia ninae NBRC 108245</name>
    <dbReference type="NCBI Taxonomy" id="1210091"/>
    <lineage>
        <taxon>Bacteria</taxon>
        <taxon>Bacillati</taxon>
        <taxon>Actinomycetota</taxon>
        <taxon>Actinomycetes</taxon>
        <taxon>Mycobacteriales</taxon>
        <taxon>Nocardiaceae</taxon>
        <taxon>Nocardia</taxon>
    </lineage>
</organism>
<dbReference type="RefSeq" id="WP_147128342.1">
    <property type="nucleotide sequence ID" value="NZ_BJXA01000002.1"/>
</dbReference>
<keyword evidence="2 5" id="KW-0812">Transmembrane</keyword>
<protein>
    <recommendedName>
        <fullName evidence="6">ABC-2 type transporter transmembrane domain-containing protein</fullName>
    </recommendedName>
</protein>
<proteinExistence type="predicted"/>
<dbReference type="GO" id="GO:0140359">
    <property type="term" value="F:ABC-type transporter activity"/>
    <property type="evidence" value="ECO:0007669"/>
    <property type="project" value="InterPro"/>
</dbReference>
<dbReference type="InterPro" id="IPR017501">
    <property type="entry name" value="Phage_infect_YhgE_C"/>
</dbReference>
<dbReference type="EMBL" id="BJXA01000002">
    <property type="protein sequence ID" value="GEM36036.1"/>
    <property type="molecule type" value="Genomic_DNA"/>
</dbReference>